<evidence type="ECO:0000313" key="2">
    <source>
        <dbReference type="Proteomes" id="UP000247569"/>
    </source>
</evidence>
<comment type="caution">
    <text evidence="1">The sequence shown here is derived from an EMBL/GenBank/DDBJ whole genome shotgun (WGS) entry which is preliminary data.</text>
</comment>
<proteinExistence type="predicted"/>
<dbReference type="RefSeq" id="WP_169335846.1">
    <property type="nucleotide sequence ID" value="NZ_QJKF01000006.1"/>
</dbReference>
<dbReference type="Proteomes" id="UP000247569">
    <property type="component" value="Unassembled WGS sequence"/>
</dbReference>
<dbReference type="EMBL" id="QJKF01000006">
    <property type="protein sequence ID" value="PXX63089.1"/>
    <property type="molecule type" value="Genomic_DNA"/>
</dbReference>
<accession>A0A318JYM9</accession>
<keyword evidence="2" id="KW-1185">Reference proteome</keyword>
<gene>
    <name evidence="1" type="ORF">DFR70_106143</name>
</gene>
<organism evidence="1 2">
    <name type="scientific">Nocardia tenerifensis</name>
    <dbReference type="NCBI Taxonomy" id="228006"/>
    <lineage>
        <taxon>Bacteria</taxon>
        <taxon>Bacillati</taxon>
        <taxon>Actinomycetota</taxon>
        <taxon>Actinomycetes</taxon>
        <taxon>Mycobacteriales</taxon>
        <taxon>Nocardiaceae</taxon>
        <taxon>Nocardia</taxon>
    </lineage>
</organism>
<name>A0A318JYM9_9NOCA</name>
<dbReference type="AlphaFoldDB" id="A0A318JYM9"/>
<reference evidence="1 2" key="1">
    <citation type="submission" date="2018-05" db="EMBL/GenBank/DDBJ databases">
        <title>Genomic Encyclopedia of Type Strains, Phase IV (KMG-IV): sequencing the most valuable type-strain genomes for metagenomic binning, comparative biology and taxonomic classification.</title>
        <authorList>
            <person name="Goeker M."/>
        </authorList>
    </citation>
    <scope>NUCLEOTIDE SEQUENCE [LARGE SCALE GENOMIC DNA]</scope>
    <source>
        <strain evidence="1 2">DSM 44704</strain>
    </source>
</reference>
<sequence>MTSAFDHMDLRDLVGLLTPDEQRELRPAVLRVLNRLPSQEVLRRELGLRMTQV</sequence>
<protein>
    <submittedName>
        <fullName evidence="1">Uncharacterized protein</fullName>
    </submittedName>
</protein>
<evidence type="ECO:0000313" key="1">
    <source>
        <dbReference type="EMBL" id="PXX63089.1"/>
    </source>
</evidence>